<keyword evidence="2" id="KW-1185">Reference proteome</keyword>
<dbReference type="Proteomes" id="UP000007799">
    <property type="component" value="Unassembled WGS sequence"/>
</dbReference>
<organism evidence="2">
    <name type="scientific">Salpingoeca rosetta (strain ATCC 50818 / BSB-021)</name>
    <dbReference type="NCBI Taxonomy" id="946362"/>
    <lineage>
        <taxon>Eukaryota</taxon>
        <taxon>Choanoflagellata</taxon>
        <taxon>Craspedida</taxon>
        <taxon>Salpingoecidae</taxon>
        <taxon>Salpingoeca</taxon>
    </lineage>
</organism>
<gene>
    <name evidence="1" type="ORF">PTSG_01199</name>
</gene>
<reference evidence="1" key="1">
    <citation type="submission" date="2009-08" db="EMBL/GenBank/DDBJ databases">
        <title>Annotation of Salpingoeca rosetta.</title>
        <authorList>
            <consortium name="The Broad Institute Genome Sequencing Platform"/>
            <person name="Russ C."/>
            <person name="Cuomo C."/>
            <person name="Burger G."/>
            <person name="Gray M.W."/>
            <person name="Holland P.W.H."/>
            <person name="King N."/>
            <person name="Lang F.B.F."/>
            <person name="Roger A.J."/>
            <person name="Ruiz-Trillo I."/>
            <person name="Young S.K."/>
            <person name="Zeng Q."/>
            <person name="Gargeya S."/>
            <person name="Alvarado L."/>
            <person name="Berlin A."/>
            <person name="Chapman S.B."/>
            <person name="Chen Z."/>
            <person name="Freedman E."/>
            <person name="Gellesch M."/>
            <person name="Goldberg J."/>
            <person name="Griggs A."/>
            <person name="Gujja S."/>
            <person name="Heilman E."/>
            <person name="Heiman D."/>
            <person name="Howarth C."/>
            <person name="Mehta T."/>
            <person name="Neiman D."/>
            <person name="Pearson M."/>
            <person name="Roberts A."/>
            <person name="Saif S."/>
            <person name="Shea T."/>
            <person name="Shenoy N."/>
            <person name="Sisk P."/>
            <person name="Stolte C."/>
            <person name="Sykes S."/>
            <person name="White J."/>
            <person name="Yandava C."/>
            <person name="Haas B."/>
            <person name="Nusbaum C."/>
            <person name="Birren B."/>
        </authorList>
    </citation>
    <scope>NUCLEOTIDE SEQUENCE [LARGE SCALE GENOMIC DNA]</scope>
    <source>
        <strain evidence="1">ATCC 50818</strain>
    </source>
</reference>
<sequence>MLACQLPLTQPLGTGEDVDVRVSAFACCPLDACGDEAQAMMEVVEQARTRNVQVIDADDKRQWLARRLDATPQTFTIRPQAPDTVRP</sequence>
<dbReference type="KEGG" id="sre:PTSG_01199"/>
<accession>F2U136</accession>
<evidence type="ECO:0000313" key="1">
    <source>
        <dbReference type="EMBL" id="EGD80610.1"/>
    </source>
</evidence>
<proteinExistence type="predicted"/>
<dbReference type="RefSeq" id="XP_004997171.1">
    <property type="nucleotide sequence ID" value="XM_004997114.1"/>
</dbReference>
<name>F2U136_SALR5</name>
<dbReference type="EMBL" id="GL832958">
    <property type="protein sequence ID" value="EGD80610.1"/>
    <property type="molecule type" value="Genomic_DNA"/>
</dbReference>
<protein>
    <submittedName>
        <fullName evidence="1">Uncharacterized protein</fullName>
    </submittedName>
</protein>
<dbReference type="AlphaFoldDB" id="F2U136"/>
<dbReference type="GeneID" id="16077766"/>
<evidence type="ECO:0000313" key="2">
    <source>
        <dbReference type="Proteomes" id="UP000007799"/>
    </source>
</evidence>
<dbReference type="InParanoid" id="F2U136"/>